<protein>
    <recommendedName>
        <fullName evidence="3">Secreted protein</fullName>
    </recommendedName>
</protein>
<sequence>MRPPPASSQTKLVSGSPSPSLSLSLSLSLSAAASSFAPRPTLIRELLRGSGLGSLPPLPSVAGASASDSDKSKQRWRLIHCHRLTGGLRTRLFCHLQPRSTFLFRDVRSREASLPG</sequence>
<accession>A0AAV8PT68</accession>
<evidence type="ECO:0008006" key="3">
    <source>
        <dbReference type="Google" id="ProtNLM"/>
    </source>
</evidence>
<gene>
    <name evidence="1" type="ORF">OPV22_009641</name>
</gene>
<dbReference type="EMBL" id="JAQQAF010000003">
    <property type="protein sequence ID" value="KAJ8499089.1"/>
    <property type="molecule type" value="Genomic_DNA"/>
</dbReference>
<evidence type="ECO:0000313" key="1">
    <source>
        <dbReference type="EMBL" id="KAJ8499089.1"/>
    </source>
</evidence>
<dbReference type="Proteomes" id="UP001222027">
    <property type="component" value="Unassembled WGS sequence"/>
</dbReference>
<evidence type="ECO:0000313" key="2">
    <source>
        <dbReference type="Proteomes" id="UP001222027"/>
    </source>
</evidence>
<name>A0AAV8PT68_ENSVE</name>
<dbReference type="AlphaFoldDB" id="A0AAV8PT68"/>
<reference evidence="1 2" key="1">
    <citation type="submission" date="2022-12" db="EMBL/GenBank/DDBJ databases">
        <title>Chromosome-scale assembly of the Ensete ventricosum genome.</title>
        <authorList>
            <person name="Dussert Y."/>
            <person name="Stocks J."/>
            <person name="Wendawek A."/>
            <person name="Woldeyes F."/>
            <person name="Nichols R.A."/>
            <person name="Borrell J.S."/>
        </authorList>
    </citation>
    <scope>NUCLEOTIDE SEQUENCE [LARGE SCALE GENOMIC DNA]</scope>
    <source>
        <strain evidence="2">cv. Maze</strain>
        <tissue evidence="1">Seeds</tissue>
    </source>
</reference>
<comment type="caution">
    <text evidence="1">The sequence shown here is derived from an EMBL/GenBank/DDBJ whole genome shotgun (WGS) entry which is preliminary data.</text>
</comment>
<proteinExistence type="predicted"/>
<keyword evidence="2" id="KW-1185">Reference proteome</keyword>
<organism evidence="1 2">
    <name type="scientific">Ensete ventricosum</name>
    <name type="common">Abyssinian banana</name>
    <name type="synonym">Musa ensete</name>
    <dbReference type="NCBI Taxonomy" id="4639"/>
    <lineage>
        <taxon>Eukaryota</taxon>
        <taxon>Viridiplantae</taxon>
        <taxon>Streptophyta</taxon>
        <taxon>Embryophyta</taxon>
        <taxon>Tracheophyta</taxon>
        <taxon>Spermatophyta</taxon>
        <taxon>Magnoliopsida</taxon>
        <taxon>Liliopsida</taxon>
        <taxon>Zingiberales</taxon>
        <taxon>Musaceae</taxon>
        <taxon>Ensete</taxon>
    </lineage>
</organism>